<sequence>MAKSQVTRAGADIGGTFTDIALEVDGVLFSEKVLTDYEKPERAIVTGLKQAAAQAGIAPSQIGTVIHGTTLATNSLIERRGAKTAFITSEGFRDVIEMRNEGRFEQYDLAIQLPAPLIARNHRFTVAGRLDAKGQELQALDEAQVQEVIAQLRQGEYDSVAVGLMHSYKNPVHEKRVRALIAQALPQLSVSISSEVSPQIREFERFNTVCANAYVKPLMSSYLQRLAQALVEEGMHCPLYLIHSGGGLMSLANAAEFPVRLLESGPAGGAIYASDFAAKYGQDKVVSFDMGGTTAKICLIDQHVPKTARVFEVARSYRFKKGSGMPISIPVIEMIEIGAGGGSIAHVDDMRQVRVGPESAGSEPGPASYGRGGARPTVTDADLLLHKLDPARFAGGSMRLDMPAAEKAMAAHVGEAQGLDAVRAAYAVAEVVDENMANAARMHAVESGQDLETYTMIAYGGAAPLHAVRLCEKLGIHRLLIPTGAGVGSAIGFLRAPFAYESLRSSVMRMSQFDGEAVNQMLREMEVEVSAFLHDTGYDGETVKELRAFMRYCGQGWEIPVSVPVQQFGPDSVPALNEAFVQNYVALFGHAIDGLDIEVVSWALSLRSKTLPPARAELQQGGTPQKGAGTVLDRREVFDGKLGQFYACDIYERLGLPRGQAVPGPVVIVEKETSTYVSPGFKVVLQSDDCMLVERIESGV</sequence>
<evidence type="ECO:0000259" key="3">
    <source>
        <dbReference type="Pfam" id="PF19278"/>
    </source>
</evidence>
<keyword evidence="5" id="KW-1185">Reference proteome</keyword>
<evidence type="ECO:0000313" key="4">
    <source>
        <dbReference type="EMBL" id="QMV73844.1"/>
    </source>
</evidence>
<dbReference type="GO" id="GO:0005829">
    <property type="term" value="C:cytosol"/>
    <property type="evidence" value="ECO:0007669"/>
    <property type="project" value="TreeGrafter"/>
</dbReference>
<feature type="domain" description="Acetophenone carboxylase-like C-terminal" evidence="3">
    <location>
        <begin position="515"/>
        <end position="686"/>
    </location>
</feature>
<dbReference type="RefSeq" id="WP_182322921.1">
    <property type="nucleotide sequence ID" value="NZ_CP058554.1"/>
</dbReference>
<dbReference type="Proteomes" id="UP000515240">
    <property type="component" value="Chromosome"/>
</dbReference>
<dbReference type="InterPro" id="IPR008040">
    <property type="entry name" value="Hydant_A_N"/>
</dbReference>
<dbReference type="GO" id="GO:0006749">
    <property type="term" value="P:glutathione metabolic process"/>
    <property type="evidence" value="ECO:0007669"/>
    <property type="project" value="TreeGrafter"/>
</dbReference>
<dbReference type="InterPro" id="IPR049517">
    <property type="entry name" value="ACX-like_C"/>
</dbReference>
<dbReference type="Pfam" id="PF05378">
    <property type="entry name" value="Hydant_A_N"/>
    <property type="match status" value="1"/>
</dbReference>
<dbReference type="KEGG" id="cpis:HS961_13925"/>
<gene>
    <name evidence="4" type="ORF">HS961_13925</name>
</gene>
<dbReference type="Pfam" id="PF01968">
    <property type="entry name" value="Hydantoinase_A"/>
    <property type="match status" value="1"/>
</dbReference>
<dbReference type="Pfam" id="PF19278">
    <property type="entry name" value="Hydant_A_C"/>
    <property type="match status" value="1"/>
</dbReference>
<dbReference type="GO" id="GO:0017168">
    <property type="term" value="F:5-oxoprolinase (ATP-hydrolyzing) activity"/>
    <property type="evidence" value="ECO:0007669"/>
    <property type="project" value="TreeGrafter"/>
</dbReference>
<feature type="domain" description="Hydantoinase A/oxoprolinase" evidence="1">
    <location>
        <begin position="205"/>
        <end position="499"/>
    </location>
</feature>
<proteinExistence type="predicted"/>
<dbReference type="PANTHER" id="PTHR11365">
    <property type="entry name" value="5-OXOPROLINASE RELATED"/>
    <property type="match status" value="1"/>
</dbReference>
<evidence type="ECO:0000259" key="2">
    <source>
        <dbReference type="Pfam" id="PF05378"/>
    </source>
</evidence>
<feature type="domain" description="Hydantoinase/oxoprolinase N-terminal" evidence="2">
    <location>
        <begin position="10"/>
        <end position="182"/>
    </location>
</feature>
<dbReference type="PANTHER" id="PTHR11365:SF23">
    <property type="entry name" value="HYPOTHETICAL 5-OXOPROLINASE (EUROFUNG)-RELATED"/>
    <property type="match status" value="1"/>
</dbReference>
<protein>
    <submittedName>
        <fullName evidence="4">Hydantoinase/oxoprolinase family protein</fullName>
    </submittedName>
</protein>
<dbReference type="EMBL" id="CP058554">
    <property type="protein sequence ID" value="QMV73844.1"/>
    <property type="molecule type" value="Genomic_DNA"/>
</dbReference>
<accession>A0A7G5EIL9</accession>
<dbReference type="InterPro" id="IPR002821">
    <property type="entry name" value="Hydantoinase_A"/>
</dbReference>
<name>A0A7G5EIL9_9BURK</name>
<organism evidence="4 5">
    <name type="scientific">Comamonas piscis</name>
    <dbReference type="NCBI Taxonomy" id="1562974"/>
    <lineage>
        <taxon>Bacteria</taxon>
        <taxon>Pseudomonadati</taxon>
        <taxon>Pseudomonadota</taxon>
        <taxon>Betaproteobacteria</taxon>
        <taxon>Burkholderiales</taxon>
        <taxon>Comamonadaceae</taxon>
        <taxon>Comamonas</taxon>
    </lineage>
</organism>
<dbReference type="InterPro" id="IPR045079">
    <property type="entry name" value="Oxoprolinase-like"/>
</dbReference>
<evidence type="ECO:0000313" key="5">
    <source>
        <dbReference type="Proteomes" id="UP000515240"/>
    </source>
</evidence>
<dbReference type="AlphaFoldDB" id="A0A7G5EIL9"/>
<reference evidence="4 5" key="1">
    <citation type="journal article" date="2020" name="G3 (Bethesda)">
        <title>CeMbio - The Caenorhabditis elegans Microbiome Resource.</title>
        <authorList>
            <person name="Dirksen P."/>
            <person name="Assie A."/>
            <person name="Zimmermann J."/>
            <person name="Zhang F."/>
            <person name="Tietje A.M."/>
            <person name="Marsh S.A."/>
            <person name="Felix M.A."/>
            <person name="Shapira M."/>
            <person name="Kaleta C."/>
            <person name="Schulenburg H."/>
            <person name="Samuel B."/>
        </authorList>
    </citation>
    <scope>NUCLEOTIDE SEQUENCE [LARGE SCALE GENOMIC DNA]</scope>
    <source>
        <strain evidence="4 5">BIGb0172</strain>
    </source>
</reference>
<evidence type="ECO:0000259" key="1">
    <source>
        <dbReference type="Pfam" id="PF01968"/>
    </source>
</evidence>